<reference evidence="1" key="2">
    <citation type="submission" date="2020-09" db="EMBL/GenBank/DDBJ databases">
        <authorList>
            <person name="Sun Q."/>
            <person name="Zhou Y."/>
        </authorList>
    </citation>
    <scope>NUCLEOTIDE SEQUENCE</scope>
    <source>
        <strain evidence="1">CGMCC 1.12214</strain>
    </source>
</reference>
<keyword evidence="1" id="KW-0808">Transferase</keyword>
<name>A0A917I412_9HYPH</name>
<reference evidence="1" key="1">
    <citation type="journal article" date="2014" name="Int. J. Syst. Evol. Microbiol.">
        <title>Complete genome sequence of Corynebacterium casei LMG S-19264T (=DSM 44701T), isolated from a smear-ripened cheese.</title>
        <authorList>
            <consortium name="US DOE Joint Genome Institute (JGI-PGF)"/>
            <person name="Walter F."/>
            <person name="Albersmeier A."/>
            <person name="Kalinowski J."/>
            <person name="Ruckert C."/>
        </authorList>
    </citation>
    <scope>NUCLEOTIDE SEQUENCE</scope>
    <source>
        <strain evidence="1">CGMCC 1.12214</strain>
    </source>
</reference>
<evidence type="ECO:0000313" key="1">
    <source>
        <dbReference type="EMBL" id="GGH12109.1"/>
    </source>
</evidence>
<dbReference type="Proteomes" id="UP000603912">
    <property type="component" value="Unassembled WGS sequence"/>
</dbReference>
<dbReference type="GO" id="GO:0016740">
    <property type="term" value="F:transferase activity"/>
    <property type="evidence" value="ECO:0007669"/>
    <property type="project" value="UniProtKB-KW"/>
</dbReference>
<keyword evidence="2" id="KW-1185">Reference proteome</keyword>
<gene>
    <name evidence="1" type="ORF">GCM10007036_09680</name>
</gene>
<dbReference type="RefSeq" id="WP_188516567.1">
    <property type="nucleotide sequence ID" value="NZ_BMES01000001.1"/>
</dbReference>
<proteinExistence type="predicted"/>
<comment type="caution">
    <text evidence="1">The sequence shown here is derived from an EMBL/GenBank/DDBJ whole genome shotgun (WGS) entry which is preliminary data.</text>
</comment>
<protein>
    <submittedName>
        <fullName evidence="1">Glycosyl transferase</fullName>
    </submittedName>
</protein>
<dbReference type="AlphaFoldDB" id="A0A917I412"/>
<accession>A0A917I412</accession>
<evidence type="ECO:0000313" key="2">
    <source>
        <dbReference type="Proteomes" id="UP000603912"/>
    </source>
</evidence>
<dbReference type="EMBL" id="BMES01000001">
    <property type="protein sequence ID" value="GGH12109.1"/>
    <property type="molecule type" value="Genomic_DNA"/>
</dbReference>
<organism evidence="1 2">
    <name type="scientific">Alsobacter metallidurans</name>
    <dbReference type="NCBI Taxonomy" id="340221"/>
    <lineage>
        <taxon>Bacteria</taxon>
        <taxon>Pseudomonadati</taxon>
        <taxon>Pseudomonadota</taxon>
        <taxon>Alphaproteobacteria</taxon>
        <taxon>Hyphomicrobiales</taxon>
        <taxon>Alsobacteraceae</taxon>
        <taxon>Alsobacter</taxon>
    </lineage>
</organism>
<sequence length="174" mass="17787">MLSVIIPVLDDEPALLDTVAALVPAAAEGVVRDMWLVAPRLEGYPAVVADAAGCGIVEAGGSRGAMLAAAAARARSAWTLTLEPGLVPAGGWMQEAADFVASADGEREAAVFSLTPRGGHGRLAAGMTNWRASLFGRGRPAQGLIVATARLAAGNTPPRAVRLASPIIDRRSRG</sequence>